<accession>A0A0H3APW3</accession>
<keyword evidence="4" id="KW-1185">Reference proteome</keyword>
<name>A0A0H3APW3_BRUO2</name>
<protein>
    <recommendedName>
        <fullName evidence="5">Sel1 repeat family protein</fullName>
    </recommendedName>
</protein>
<dbReference type="AlphaFoldDB" id="A0A0H3APW3"/>
<evidence type="ECO:0008006" key="5">
    <source>
        <dbReference type="Google" id="ProtNLM"/>
    </source>
</evidence>
<dbReference type="HOGENOM" id="CLU_000288_36_1_5"/>
<dbReference type="InterPro" id="IPR006597">
    <property type="entry name" value="Sel1-like"/>
</dbReference>
<feature type="signal peptide" evidence="2">
    <location>
        <begin position="1"/>
        <end position="34"/>
    </location>
</feature>
<evidence type="ECO:0000256" key="2">
    <source>
        <dbReference type="SAM" id="SignalP"/>
    </source>
</evidence>
<dbReference type="PANTHER" id="PTHR11102:SF160">
    <property type="entry name" value="ERAD-ASSOCIATED E3 UBIQUITIN-PROTEIN LIGASE COMPONENT HRD3"/>
    <property type="match status" value="1"/>
</dbReference>
<sequence length="362" mass="39611">MLRHFLQVLWMPMKRKFLLAAVLTFAMPALPALAAGGQAHGEAASHQTGPKDKKDKKAAKPRPVMLPQPATTAPMPAIDPSRFGDKPADEAFGAFQRGLYLTAFNLAKPQAEKGDAASQTLIAEIYARGLGVPADQKKAAEWYGKAAEQGITEAQFRYAALLLQGTYVQKDPQKAEELMLKAAEGGNAMAQFNYGQMLMVKHPGKPGLDLAFPWFQKAADAKLADGEYAISQIYANGTDKIARNDIKARQYLVLAAQRGYDTAQFDLGRWLIEGRGGERNYEQGFGWMHLAAQRGTVMAQAWLARLYSDGIGTEGDLVKAAAWYIVAQRAGFRAADLNDMMDGLADDQIKQAFETANNLRIR</sequence>
<feature type="chain" id="PRO_5002604758" description="Sel1 repeat family protein" evidence="2">
    <location>
        <begin position="35"/>
        <end position="362"/>
    </location>
</feature>
<dbReference type="InterPro" id="IPR011990">
    <property type="entry name" value="TPR-like_helical_dom_sf"/>
</dbReference>
<dbReference type="PANTHER" id="PTHR11102">
    <property type="entry name" value="SEL-1-LIKE PROTEIN"/>
    <property type="match status" value="1"/>
</dbReference>
<dbReference type="EMBL" id="CP000708">
    <property type="protein sequence ID" value="ABQ60281.1"/>
    <property type="molecule type" value="Genomic_DNA"/>
</dbReference>
<evidence type="ECO:0000256" key="1">
    <source>
        <dbReference type="SAM" id="MobiDB-lite"/>
    </source>
</evidence>
<dbReference type="KEGG" id="bov:BOV_1651"/>
<proteinExistence type="predicted"/>
<dbReference type="Gene3D" id="1.25.40.10">
    <property type="entry name" value="Tetratricopeptide repeat domain"/>
    <property type="match status" value="2"/>
</dbReference>
<keyword evidence="2" id="KW-0732">Signal</keyword>
<dbReference type="Proteomes" id="UP000006383">
    <property type="component" value="Chromosome I"/>
</dbReference>
<dbReference type="InterPro" id="IPR050767">
    <property type="entry name" value="Sel1_AlgK"/>
</dbReference>
<evidence type="ECO:0000313" key="4">
    <source>
        <dbReference type="Proteomes" id="UP000006383"/>
    </source>
</evidence>
<dbReference type="SUPFAM" id="SSF81901">
    <property type="entry name" value="HCP-like"/>
    <property type="match status" value="1"/>
</dbReference>
<dbReference type="SMART" id="SM00671">
    <property type="entry name" value="SEL1"/>
    <property type="match status" value="6"/>
</dbReference>
<reference evidence="4" key="1">
    <citation type="journal article" date="2009" name="PLoS ONE">
        <title>Genome degradation in Brucella ovis corresponds with narrowing of its host range and tissue tropism.</title>
        <authorList>
            <person name="Tsolis R.M."/>
            <person name="Seshadri R."/>
            <person name="Santos R.L."/>
            <person name="Sangari F.J."/>
            <person name="Lobo J.M."/>
            <person name="de Jong M.F."/>
            <person name="Ren Q."/>
            <person name="Myers G."/>
            <person name="Brinkac L.M."/>
            <person name="Nelson W.C."/>
            <person name="Deboy R.T."/>
            <person name="Angiuoli S."/>
            <person name="Khouri H."/>
            <person name="Dimitrov G."/>
            <person name="Robinson J.R."/>
            <person name="Mulligan S."/>
            <person name="Walker R.L."/>
            <person name="Elzer P.E."/>
            <person name="Hassan K.A."/>
            <person name="Paulsen I.T."/>
        </authorList>
    </citation>
    <scope>NUCLEOTIDE SEQUENCE [LARGE SCALE GENOMIC DNA]</scope>
    <source>
        <strain evidence="4">ATCC 25840 / 63/290 / NCTC 10512</strain>
    </source>
</reference>
<organism evidence="3 4">
    <name type="scientific">Brucella ovis (strain ATCC 25840 / 63/290 / NCTC 10512)</name>
    <dbReference type="NCBI Taxonomy" id="444178"/>
    <lineage>
        <taxon>Bacteria</taxon>
        <taxon>Pseudomonadati</taxon>
        <taxon>Pseudomonadota</taxon>
        <taxon>Alphaproteobacteria</taxon>
        <taxon>Hyphomicrobiales</taxon>
        <taxon>Brucellaceae</taxon>
        <taxon>Brucella/Ochrobactrum group</taxon>
        <taxon>Brucella</taxon>
    </lineage>
</organism>
<gene>
    <name evidence="3" type="ordered locus">BOV_1651</name>
</gene>
<feature type="region of interest" description="Disordered" evidence="1">
    <location>
        <begin position="40"/>
        <end position="80"/>
    </location>
</feature>
<evidence type="ECO:0000313" key="3">
    <source>
        <dbReference type="EMBL" id="ABQ60281.1"/>
    </source>
</evidence>
<dbReference type="Pfam" id="PF08238">
    <property type="entry name" value="Sel1"/>
    <property type="match status" value="6"/>
</dbReference>